<protein>
    <recommendedName>
        <fullName evidence="7">Dihydrofolate synthetase</fullName>
        <ecNumber evidence="7">6.3.2.12</ecNumber>
    </recommendedName>
</protein>
<comment type="pathway">
    <text evidence="7">Cofactor biosynthesis; tetrahydrofolylpolyglutamate biosynthesis.</text>
</comment>
<dbReference type="EC" id="6.3.2.12" evidence="7"/>
<sequence>MPIDLSLARISRLLAHLGNPHHSSYRCVHVAGTNGKGSTIAYLSAVLMAARVYTGRFTSPHLVSYNDCVAINNETYPMPKFSRVHQMVTREDARLGLRCTEFELLAATAFKIFQLENVQLALVEVGLGGLLDATNVLQPADRTVGVVVCGITKICLDHMGLLGTTLTQIAAQKAGIIKKGVPVVVDASNVPEVLQVVQTTADAHGSAVVAARACEIPDVARLIPFSPLVGAYQEQNLAVALGILRILADQGVVAVDDVTIRRGLAATVWPGRLQTVVDPHTQLTVLLDGAHNKNAAVELGRHLQMLREKKGETGVTHADQNNAGAESGLVFVVALTRGKAADDIFRYILRPHDTVYPVTFTTPEHMPFVVCCSAEEVAESARKHCANVRNHGLKTVDAVFLHLLENKRAGDRRDVVVCGSLYLCSDVLRYIASP</sequence>
<keyword evidence="2 7" id="KW-0436">Ligase</keyword>
<dbReference type="GO" id="GO:0008841">
    <property type="term" value="F:dihydrofolate synthase activity"/>
    <property type="evidence" value="ECO:0007669"/>
    <property type="project" value="UniProtKB-EC"/>
</dbReference>
<evidence type="ECO:0000256" key="2">
    <source>
        <dbReference type="ARBA" id="ARBA00022598"/>
    </source>
</evidence>
<keyword evidence="4 7" id="KW-0547">Nucleotide-binding</keyword>
<name>A0A4P9ZI74_9ASCO</name>
<dbReference type="InterPro" id="IPR036565">
    <property type="entry name" value="Mur-like_cat_sf"/>
</dbReference>
<dbReference type="GO" id="GO:0004326">
    <property type="term" value="F:tetrahydrofolylpolyglutamate synthase activity"/>
    <property type="evidence" value="ECO:0007669"/>
    <property type="project" value="InterPro"/>
</dbReference>
<keyword evidence="6" id="KW-0460">Magnesium</keyword>
<evidence type="ECO:0000256" key="3">
    <source>
        <dbReference type="ARBA" id="ARBA00022723"/>
    </source>
</evidence>
<dbReference type="GO" id="GO:0005829">
    <property type="term" value="C:cytosol"/>
    <property type="evidence" value="ECO:0007669"/>
    <property type="project" value="TreeGrafter"/>
</dbReference>
<dbReference type="EMBL" id="ML004438">
    <property type="protein sequence ID" value="RKP31720.1"/>
    <property type="molecule type" value="Genomic_DNA"/>
</dbReference>
<dbReference type="GO" id="GO:0006730">
    <property type="term" value="P:one-carbon metabolic process"/>
    <property type="evidence" value="ECO:0007669"/>
    <property type="project" value="UniProtKB-KW"/>
</dbReference>
<dbReference type="InterPro" id="IPR036615">
    <property type="entry name" value="Mur_ligase_C_dom_sf"/>
</dbReference>
<dbReference type="PANTHER" id="PTHR11136:SF0">
    <property type="entry name" value="DIHYDROFOLATE SYNTHETASE-RELATED"/>
    <property type="match status" value="1"/>
</dbReference>
<keyword evidence="5 7" id="KW-0067">ATP-binding</keyword>
<dbReference type="SUPFAM" id="SSF53623">
    <property type="entry name" value="MurD-like peptide ligases, catalytic domain"/>
    <property type="match status" value="1"/>
</dbReference>
<evidence type="ECO:0000313" key="9">
    <source>
        <dbReference type="Proteomes" id="UP000268321"/>
    </source>
</evidence>
<dbReference type="PROSITE" id="PS01012">
    <property type="entry name" value="FOLYLPOLYGLU_SYNT_2"/>
    <property type="match status" value="1"/>
</dbReference>
<keyword evidence="3" id="KW-0479">Metal-binding</keyword>
<dbReference type="AlphaFoldDB" id="A0A4P9ZI74"/>
<gene>
    <name evidence="8" type="ORF">METBISCDRAFT_26366</name>
</gene>
<evidence type="ECO:0000256" key="7">
    <source>
        <dbReference type="PIRNR" id="PIRNR001563"/>
    </source>
</evidence>
<dbReference type="GO" id="GO:0005739">
    <property type="term" value="C:mitochondrion"/>
    <property type="evidence" value="ECO:0007669"/>
    <property type="project" value="TreeGrafter"/>
</dbReference>
<dbReference type="OrthoDB" id="5212574at2759"/>
<dbReference type="NCBIfam" id="TIGR01499">
    <property type="entry name" value="folC"/>
    <property type="match status" value="1"/>
</dbReference>
<dbReference type="SUPFAM" id="SSF53244">
    <property type="entry name" value="MurD-like peptide ligases, peptide-binding domain"/>
    <property type="match status" value="1"/>
</dbReference>
<dbReference type="PANTHER" id="PTHR11136">
    <property type="entry name" value="FOLYLPOLYGLUTAMATE SYNTHASE-RELATED"/>
    <property type="match status" value="1"/>
</dbReference>
<keyword evidence="7" id="KW-0554">One-carbon metabolism</keyword>
<evidence type="ECO:0000313" key="8">
    <source>
        <dbReference type="EMBL" id="RKP31720.1"/>
    </source>
</evidence>
<comment type="similarity">
    <text evidence="1 7">Belongs to the folylpolyglutamate synthase family.</text>
</comment>
<dbReference type="GO" id="GO:0005524">
    <property type="term" value="F:ATP binding"/>
    <property type="evidence" value="ECO:0007669"/>
    <property type="project" value="UniProtKB-KW"/>
</dbReference>
<comment type="catalytic activity">
    <reaction evidence="7">
        <text>7,8-dihydropteroate + L-glutamate + ATP = 7,8-dihydrofolate + ADP + phosphate + H(+)</text>
        <dbReference type="Rhea" id="RHEA:23584"/>
        <dbReference type="ChEBI" id="CHEBI:15378"/>
        <dbReference type="ChEBI" id="CHEBI:17839"/>
        <dbReference type="ChEBI" id="CHEBI:29985"/>
        <dbReference type="ChEBI" id="CHEBI:30616"/>
        <dbReference type="ChEBI" id="CHEBI:43474"/>
        <dbReference type="ChEBI" id="CHEBI:57451"/>
        <dbReference type="ChEBI" id="CHEBI:456216"/>
        <dbReference type="EC" id="6.3.2.12"/>
    </reaction>
</comment>
<organism evidence="8 9">
    <name type="scientific">Metschnikowia bicuspidata</name>
    <dbReference type="NCBI Taxonomy" id="27322"/>
    <lineage>
        <taxon>Eukaryota</taxon>
        <taxon>Fungi</taxon>
        <taxon>Dikarya</taxon>
        <taxon>Ascomycota</taxon>
        <taxon>Saccharomycotina</taxon>
        <taxon>Pichiomycetes</taxon>
        <taxon>Metschnikowiaceae</taxon>
        <taxon>Metschnikowia</taxon>
    </lineage>
</organism>
<evidence type="ECO:0000256" key="4">
    <source>
        <dbReference type="ARBA" id="ARBA00022741"/>
    </source>
</evidence>
<dbReference type="GO" id="GO:0046872">
    <property type="term" value="F:metal ion binding"/>
    <property type="evidence" value="ECO:0007669"/>
    <property type="project" value="UniProtKB-KW"/>
</dbReference>
<evidence type="ECO:0000256" key="1">
    <source>
        <dbReference type="ARBA" id="ARBA00008276"/>
    </source>
</evidence>
<evidence type="ECO:0000256" key="5">
    <source>
        <dbReference type="ARBA" id="ARBA00022840"/>
    </source>
</evidence>
<dbReference type="InterPro" id="IPR018109">
    <property type="entry name" value="Folylpolyglutamate_synth_CS"/>
</dbReference>
<dbReference type="Gene3D" id="3.90.190.20">
    <property type="entry name" value="Mur ligase, C-terminal domain"/>
    <property type="match status" value="1"/>
</dbReference>
<dbReference type="Proteomes" id="UP000268321">
    <property type="component" value="Unassembled WGS sequence"/>
</dbReference>
<reference evidence="9" key="1">
    <citation type="journal article" date="2018" name="Nat. Microbiol.">
        <title>Leveraging single-cell genomics to expand the fungal tree of life.</title>
        <authorList>
            <person name="Ahrendt S.R."/>
            <person name="Quandt C.A."/>
            <person name="Ciobanu D."/>
            <person name="Clum A."/>
            <person name="Salamov A."/>
            <person name="Andreopoulos B."/>
            <person name="Cheng J.F."/>
            <person name="Woyke T."/>
            <person name="Pelin A."/>
            <person name="Henrissat B."/>
            <person name="Reynolds N.K."/>
            <person name="Benny G.L."/>
            <person name="Smith M.E."/>
            <person name="James T.Y."/>
            <person name="Grigoriev I.V."/>
        </authorList>
    </citation>
    <scope>NUCLEOTIDE SEQUENCE [LARGE SCALE GENOMIC DNA]</scope>
    <source>
        <strain evidence="9">Baker2002</strain>
    </source>
</reference>
<dbReference type="PIRSF" id="PIRSF001563">
    <property type="entry name" value="Folylpolyglu_synth"/>
    <property type="match status" value="1"/>
</dbReference>
<dbReference type="InterPro" id="IPR001645">
    <property type="entry name" value="Folylpolyglutamate_synth"/>
</dbReference>
<dbReference type="UniPathway" id="UPA00850"/>
<keyword evidence="9" id="KW-1185">Reference proteome</keyword>
<dbReference type="Gene3D" id="3.40.1190.10">
    <property type="entry name" value="Mur-like, catalytic domain"/>
    <property type="match status" value="1"/>
</dbReference>
<proteinExistence type="inferred from homology"/>
<accession>A0A4P9ZI74</accession>
<evidence type="ECO:0000256" key="6">
    <source>
        <dbReference type="ARBA" id="ARBA00022842"/>
    </source>
</evidence>